<dbReference type="OrthoDB" id="9794370at2"/>
<dbReference type="Gene3D" id="1.10.10.60">
    <property type="entry name" value="Homeodomain-like"/>
    <property type="match status" value="2"/>
</dbReference>
<comment type="caution">
    <text evidence="11">The sequence shown here is derived from an EMBL/GenBank/DDBJ whole genome shotgun (WGS) entry which is preliminary data.</text>
</comment>
<evidence type="ECO:0000313" key="12">
    <source>
        <dbReference type="Proteomes" id="UP000295636"/>
    </source>
</evidence>
<dbReference type="InterPro" id="IPR009057">
    <property type="entry name" value="Homeodomain-like_sf"/>
</dbReference>
<sequence length="529" mass="60159">MKLSAMIVDDEPLMRRGIELALNWNGYGVHQVSTAPNGRIALQMMERQQPDILLTDVRMPGIDGLELSRIVKERWNHVKVIIISGYDDFTYAKKCISYGVTDYILKPIDGNSLSQAMDKIVNEITEAQQDRQKRASLSYKLEQTVGIARQKVLKDVLFGETASLELDRYSSLLGLDRTLKGGAAVALVKIHSFKQKSAVFRDGGLLHYAVQNILEELLRIHQVGELVDLRLGSFCLVLRPGDPQTLKRFVSQAQKALTEYIRVQTAWGIGSIHDSGAAGLRRSYVEASRALMLRWIQPERRMFSLSDAPELTAFPRPGADCLKTLFQALAIGDIQPVEQKLKEALRLLAGGEAYSPDSIEAYFWDMAGILESVYNERGGAESEIDEQVRETLYFCDTLEDVIERMNDVFHKACLAVQSTFLRPYTKVIRDVIDYLNVNFRHDISLADAANHVYLNRSYLSYLFVQETGRNFSDFLTDLRMDKAKELFRNTALKNYEIADEVGYRDFRHFGQMFKRHTGMTPSEYRKVVP</sequence>
<dbReference type="Pfam" id="PF00072">
    <property type="entry name" value="Response_reg"/>
    <property type="match status" value="1"/>
</dbReference>
<evidence type="ECO:0000259" key="10">
    <source>
        <dbReference type="PROSITE" id="PS50110"/>
    </source>
</evidence>
<evidence type="ECO:0000256" key="7">
    <source>
        <dbReference type="ARBA" id="ARBA00023163"/>
    </source>
</evidence>
<proteinExistence type="predicted"/>
<evidence type="ECO:0000313" key="11">
    <source>
        <dbReference type="EMBL" id="TDF99799.1"/>
    </source>
</evidence>
<evidence type="ECO:0000256" key="4">
    <source>
        <dbReference type="ARBA" id="ARBA00023012"/>
    </source>
</evidence>
<dbReference type="SMART" id="SM00448">
    <property type="entry name" value="REC"/>
    <property type="match status" value="1"/>
</dbReference>
<feature type="modified residue" description="4-aspartylphosphate" evidence="8">
    <location>
        <position position="56"/>
    </location>
</feature>
<accession>A0A4R5KV20</accession>
<dbReference type="GO" id="GO:0005737">
    <property type="term" value="C:cytoplasm"/>
    <property type="evidence" value="ECO:0007669"/>
    <property type="project" value="UniProtKB-SubCell"/>
</dbReference>
<keyword evidence="4" id="KW-0902">Two-component regulatory system</keyword>
<keyword evidence="2" id="KW-0963">Cytoplasm</keyword>
<evidence type="ECO:0000256" key="3">
    <source>
        <dbReference type="ARBA" id="ARBA00022553"/>
    </source>
</evidence>
<dbReference type="AlphaFoldDB" id="A0A4R5KV20"/>
<evidence type="ECO:0000256" key="6">
    <source>
        <dbReference type="ARBA" id="ARBA00023125"/>
    </source>
</evidence>
<dbReference type="Proteomes" id="UP000295636">
    <property type="component" value="Unassembled WGS sequence"/>
</dbReference>
<dbReference type="Gene3D" id="3.40.50.2300">
    <property type="match status" value="1"/>
</dbReference>
<feature type="domain" description="HTH araC/xylS-type" evidence="9">
    <location>
        <begin position="429"/>
        <end position="527"/>
    </location>
</feature>
<dbReference type="InterPro" id="IPR018060">
    <property type="entry name" value="HTH_AraC"/>
</dbReference>
<keyword evidence="12" id="KW-1185">Reference proteome</keyword>
<dbReference type="EMBL" id="SMRT01000002">
    <property type="protein sequence ID" value="TDF99799.1"/>
    <property type="molecule type" value="Genomic_DNA"/>
</dbReference>
<evidence type="ECO:0000256" key="1">
    <source>
        <dbReference type="ARBA" id="ARBA00004496"/>
    </source>
</evidence>
<gene>
    <name evidence="11" type="ORF">E1757_08275</name>
</gene>
<keyword evidence="5" id="KW-0805">Transcription regulation</keyword>
<evidence type="ECO:0000259" key="9">
    <source>
        <dbReference type="PROSITE" id="PS01124"/>
    </source>
</evidence>
<feature type="domain" description="Response regulatory" evidence="10">
    <location>
        <begin position="4"/>
        <end position="121"/>
    </location>
</feature>
<dbReference type="RefSeq" id="WP_133226534.1">
    <property type="nucleotide sequence ID" value="NZ_SMRT01000002.1"/>
</dbReference>
<organism evidence="11 12">
    <name type="scientific">Paenibacillus piri</name>
    <dbReference type="NCBI Taxonomy" id="2547395"/>
    <lineage>
        <taxon>Bacteria</taxon>
        <taxon>Bacillati</taxon>
        <taxon>Bacillota</taxon>
        <taxon>Bacilli</taxon>
        <taxon>Bacillales</taxon>
        <taxon>Paenibacillaceae</taxon>
        <taxon>Paenibacillus</taxon>
    </lineage>
</organism>
<dbReference type="Pfam" id="PF12833">
    <property type="entry name" value="HTH_18"/>
    <property type="match status" value="1"/>
</dbReference>
<dbReference type="GO" id="GO:0043565">
    <property type="term" value="F:sequence-specific DNA binding"/>
    <property type="evidence" value="ECO:0007669"/>
    <property type="project" value="InterPro"/>
</dbReference>
<dbReference type="SUPFAM" id="SSF52172">
    <property type="entry name" value="CheY-like"/>
    <property type="match status" value="1"/>
</dbReference>
<evidence type="ECO:0000256" key="5">
    <source>
        <dbReference type="ARBA" id="ARBA00023015"/>
    </source>
</evidence>
<dbReference type="InterPro" id="IPR051552">
    <property type="entry name" value="HptR"/>
</dbReference>
<protein>
    <submittedName>
        <fullName evidence="11">Response regulator</fullName>
    </submittedName>
</protein>
<dbReference type="GO" id="GO:0000160">
    <property type="term" value="P:phosphorelay signal transduction system"/>
    <property type="evidence" value="ECO:0007669"/>
    <property type="project" value="UniProtKB-KW"/>
</dbReference>
<dbReference type="PANTHER" id="PTHR42713">
    <property type="entry name" value="HISTIDINE KINASE-RELATED"/>
    <property type="match status" value="1"/>
</dbReference>
<name>A0A4R5KV20_9BACL</name>
<dbReference type="InterPro" id="IPR001789">
    <property type="entry name" value="Sig_transdc_resp-reg_receiver"/>
</dbReference>
<dbReference type="InterPro" id="IPR041522">
    <property type="entry name" value="CdaR_GGDEF"/>
</dbReference>
<dbReference type="Pfam" id="PF17853">
    <property type="entry name" value="GGDEF_2"/>
    <property type="match status" value="1"/>
</dbReference>
<evidence type="ECO:0000256" key="8">
    <source>
        <dbReference type="PROSITE-ProRule" id="PRU00169"/>
    </source>
</evidence>
<dbReference type="SUPFAM" id="SSF46689">
    <property type="entry name" value="Homeodomain-like"/>
    <property type="match status" value="2"/>
</dbReference>
<dbReference type="SMART" id="SM00342">
    <property type="entry name" value="HTH_ARAC"/>
    <property type="match status" value="1"/>
</dbReference>
<keyword evidence="7" id="KW-0804">Transcription</keyword>
<dbReference type="InterPro" id="IPR011006">
    <property type="entry name" value="CheY-like_superfamily"/>
</dbReference>
<dbReference type="PROSITE" id="PS50110">
    <property type="entry name" value="RESPONSE_REGULATORY"/>
    <property type="match status" value="1"/>
</dbReference>
<comment type="subcellular location">
    <subcellularLocation>
        <location evidence="1">Cytoplasm</location>
    </subcellularLocation>
</comment>
<reference evidence="11 12" key="1">
    <citation type="submission" date="2019-03" db="EMBL/GenBank/DDBJ databases">
        <title>This is whole genome sequence of Paenibacillus sp MS74 strain.</title>
        <authorList>
            <person name="Trinh H.N."/>
        </authorList>
    </citation>
    <scope>NUCLEOTIDE SEQUENCE [LARGE SCALE GENOMIC DNA]</scope>
    <source>
        <strain evidence="11 12">MS74</strain>
    </source>
</reference>
<evidence type="ECO:0000256" key="2">
    <source>
        <dbReference type="ARBA" id="ARBA00022490"/>
    </source>
</evidence>
<dbReference type="CDD" id="cd17536">
    <property type="entry name" value="REC_YesN-like"/>
    <property type="match status" value="1"/>
</dbReference>
<dbReference type="PANTHER" id="PTHR42713:SF3">
    <property type="entry name" value="TRANSCRIPTIONAL REGULATORY PROTEIN HPTR"/>
    <property type="match status" value="1"/>
</dbReference>
<dbReference type="PROSITE" id="PS01124">
    <property type="entry name" value="HTH_ARAC_FAMILY_2"/>
    <property type="match status" value="1"/>
</dbReference>
<dbReference type="GO" id="GO:0003700">
    <property type="term" value="F:DNA-binding transcription factor activity"/>
    <property type="evidence" value="ECO:0007669"/>
    <property type="project" value="InterPro"/>
</dbReference>
<keyword evidence="6" id="KW-0238">DNA-binding</keyword>
<keyword evidence="3 8" id="KW-0597">Phosphoprotein</keyword>